<keyword evidence="7" id="KW-0067">ATP-binding</keyword>
<dbReference type="AlphaFoldDB" id="A0AA37QFG0"/>
<dbReference type="SUPFAM" id="SSF55874">
    <property type="entry name" value="ATPase domain of HSP90 chaperone/DNA topoisomerase II/histidine kinase"/>
    <property type="match status" value="1"/>
</dbReference>
<feature type="transmembrane region" description="Helical" evidence="9">
    <location>
        <begin position="54"/>
        <end position="73"/>
    </location>
</feature>
<name>A0AA37QFG0_9BACT</name>
<dbReference type="CDD" id="cd00130">
    <property type="entry name" value="PAS"/>
    <property type="match status" value="1"/>
</dbReference>
<feature type="transmembrane region" description="Helical" evidence="9">
    <location>
        <begin position="113"/>
        <end position="143"/>
    </location>
</feature>
<feature type="domain" description="Histidine kinase" evidence="10">
    <location>
        <begin position="340"/>
        <end position="575"/>
    </location>
</feature>
<evidence type="ECO:0000256" key="9">
    <source>
        <dbReference type="SAM" id="Phobius"/>
    </source>
</evidence>
<keyword evidence="6 12" id="KW-0418">Kinase</keyword>
<evidence type="ECO:0000313" key="12">
    <source>
        <dbReference type="EMBL" id="GLC27891.1"/>
    </source>
</evidence>
<dbReference type="GO" id="GO:0000155">
    <property type="term" value="F:phosphorelay sensor kinase activity"/>
    <property type="evidence" value="ECO:0007669"/>
    <property type="project" value="InterPro"/>
</dbReference>
<dbReference type="InterPro" id="IPR036097">
    <property type="entry name" value="HisK_dim/P_sf"/>
</dbReference>
<dbReference type="InterPro" id="IPR005467">
    <property type="entry name" value="His_kinase_dom"/>
</dbReference>
<dbReference type="Gene3D" id="1.10.287.130">
    <property type="match status" value="1"/>
</dbReference>
<accession>A0AA37QFG0</accession>
<dbReference type="InterPro" id="IPR004358">
    <property type="entry name" value="Sig_transdc_His_kin-like_C"/>
</dbReference>
<evidence type="ECO:0000259" key="11">
    <source>
        <dbReference type="PROSITE" id="PS50112"/>
    </source>
</evidence>
<dbReference type="Pfam" id="PF13188">
    <property type="entry name" value="PAS_8"/>
    <property type="match status" value="1"/>
</dbReference>
<evidence type="ECO:0000256" key="3">
    <source>
        <dbReference type="ARBA" id="ARBA00022553"/>
    </source>
</evidence>
<comment type="catalytic activity">
    <reaction evidence="1">
        <text>ATP + protein L-histidine = ADP + protein N-phospho-L-histidine.</text>
        <dbReference type="EC" id="2.7.13.3"/>
    </reaction>
</comment>
<feature type="transmembrane region" description="Helical" evidence="9">
    <location>
        <begin position="85"/>
        <end position="107"/>
    </location>
</feature>
<dbReference type="InterPro" id="IPR003594">
    <property type="entry name" value="HATPase_dom"/>
</dbReference>
<dbReference type="InterPro" id="IPR000014">
    <property type="entry name" value="PAS"/>
</dbReference>
<reference evidence="12" key="1">
    <citation type="submission" date="2022-08" db="EMBL/GenBank/DDBJ databases">
        <title>Draft genome sequencing of Roseisolibacter agri AW1220.</title>
        <authorList>
            <person name="Tobiishi Y."/>
            <person name="Tonouchi A."/>
        </authorList>
    </citation>
    <scope>NUCLEOTIDE SEQUENCE</scope>
    <source>
        <strain evidence="12">AW1220</strain>
    </source>
</reference>
<evidence type="ECO:0000256" key="7">
    <source>
        <dbReference type="ARBA" id="ARBA00022840"/>
    </source>
</evidence>
<evidence type="ECO:0000256" key="8">
    <source>
        <dbReference type="ARBA" id="ARBA00023012"/>
    </source>
</evidence>
<dbReference type="Gene3D" id="3.30.565.10">
    <property type="entry name" value="Histidine kinase-like ATPase, C-terminal domain"/>
    <property type="match status" value="1"/>
</dbReference>
<protein>
    <recommendedName>
        <fullName evidence="2">histidine kinase</fullName>
        <ecNumber evidence="2">2.7.13.3</ecNumber>
    </recommendedName>
</protein>
<dbReference type="SMART" id="SM00388">
    <property type="entry name" value="HisKA"/>
    <property type="match status" value="1"/>
</dbReference>
<proteinExistence type="predicted"/>
<dbReference type="PROSITE" id="PS50109">
    <property type="entry name" value="HIS_KIN"/>
    <property type="match status" value="1"/>
</dbReference>
<dbReference type="SUPFAM" id="SSF55785">
    <property type="entry name" value="PYP-like sensor domain (PAS domain)"/>
    <property type="match status" value="1"/>
</dbReference>
<dbReference type="EMBL" id="BRXS01000007">
    <property type="protein sequence ID" value="GLC27891.1"/>
    <property type="molecule type" value="Genomic_DNA"/>
</dbReference>
<dbReference type="SMART" id="SM00387">
    <property type="entry name" value="HATPase_c"/>
    <property type="match status" value="1"/>
</dbReference>
<keyword evidence="3" id="KW-0597">Phosphoprotein</keyword>
<comment type="caution">
    <text evidence="12">The sequence shown here is derived from an EMBL/GenBank/DDBJ whole genome shotgun (WGS) entry which is preliminary data.</text>
</comment>
<dbReference type="InterPro" id="IPR036890">
    <property type="entry name" value="HATPase_C_sf"/>
</dbReference>
<organism evidence="12 13">
    <name type="scientific">Roseisolibacter agri</name>
    <dbReference type="NCBI Taxonomy" id="2014610"/>
    <lineage>
        <taxon>Bacteria</taxon>
        <taxon>Pseudomonadati</taxon>
        <taxon>Gemmatimonadota</taxon>
        <taxon>Gemmatimonadia</taxon>
        <taxon>Gemmatimonadales</taxon>
        <taxon>Gemmatimonadaceae</taxon>
        <taxon>Roseisolibacter</taxon>
    </lineage>
</organism>
<evidence type="ECO:0000256" key="2">
    <source>
        <dbReference type="ARBA" id="ARBA00012438"/>
    </source>
</evidence>
<dbReference type="PRINTS" id="PR00344">
    <property type="entry name" value="BCTRLSENSOR"/>
</dbReference>
<dbReference type="InterPro" id="IPR035965">
    <property type="entry name" value="PAS-like_dom_sf"/>
</dbReference>
<keyword evidence="4" id="KW-0808">Transferase</keyword>
<dbReference type="Proteomes" id="UP001161325">
    <property type="component" value="Unassembled WGS sequence"/>
</dbReference>
<dbReference type="PROSITE" id="PS50112">
    <property type="entry name" value="PAS"/>
    <property type="match status" value="1"/>
</dbReference>
<dbReference type="CDD" id="cd00082">
    <property type="entry name" value="HisKA"/>
    <property type="match status" value="1"/>
</dbReference>
<dbReference type="PANTHER" id="PTHR43065:SF10">
    <property type="entry name" value="PEROXIDE STRESS-ACTIVATED HISTIDINE KINASE MAK3"/>
    <property type="match status" value="1"/>
</dbReference>
<keyword evidence="9" id="KW-0472">Membrane</keyword>
<evidence type="ECO:0000256" key="6">
    <source>
        <dbReference type="ARBA" id="ARBA00022777"/>
    </source>
</evidence>
<sequence>MRQTPKSTDLTRQVTLEPRAVLRWAHAGRLVVVTALFLAAVFVWERAARDDTRIVAVAFALAAAWTAAAWWRVEVLRRRPGTPLMAAQSAIDLVLTTAVVHVTGGASSQFTPVYILVIAVAALLLPVGGGLATAVVAAALYGADVVWLRPGGTTLGLSLQACVFAIVALGAGYVGARLRQAGVGGERLAAALARARVEATDILRNIRSGIVTVDAQGRLLFANPAASALLQLDLASRLGRPVLDDIGRVAPVLADVLFRAAARGERTTRAEGDIRAGEFTALIGVTTTVSDGSTAAGVAGAPQASGTGTAIFSDITQSKRVEALHLRAQRLEAVAELSASLAHEIKNPLASIRSAVEQLARLSTRGIEGTLDQEDADDVRTLSGLTVRESDRLSRLLSEFLDFARARVTRVERVDAGAVAREAGRLAAAHPAAEHVRVHVAVPDDTPAIDGDPELLHRALFNLALNAVQATAAAHPQGGGRVRLEVQAPDPEELPGGLSFPDGAVALHVSDDGGGIAPELLDRLFDPFFTTRRDGSGLGLAVVQRAVESHRGVVLVEGGGDGTGARFTILLPRATAHAEPTLGDSRPYMPTPAVAHRAVA</sequence>
<evidence type="ECO:0000256" key="5">
    <source>
        <dbReference type="ARBA" id="ARBA00022741"/>
    </source>
</evidence>
<keyword evidence="9" id="KW-1133">Transmembrane helix</keyword>
<dbReference type="Pfam" id="PF02518">
    <property type="entry name" value="HATPase_c"/>
    <property type="match status" value="1"/>
</dbReference>
<keyword evidence="8" id="KW-0902">Two-component regulatory system</keyword>
<evidence type="ECO:0000256" key="4">
    <source>
        <dbReference type="ARBA" id="ARBA00022679"/>
    </source>
</evidence>
<dbReference type="PANTHER" id="PTHR43065">
    <property type="entry name" value="SENSOR HISTIDINE KINASE"/>
    <property type="match status" value="1"/>
</dbReference>
<evidence type="ECO:0000256" key="1">
    <source>
        <dbReference type="ARBA" id="ARBA00000085"/>
    </source>
</evidence>
<dbReference type="SUPFAM" id="SSF47384">
    <property type="entry name" value="Homodimeric domain of signal transducing histidine kinase"/>
    <property type="match status" value="1"/>
</dbReference>
<dbReference type="InterPro" id="IPR003661">
    <property type="entry name" value="HisK_dim/P_dom"/>
</dbReference>
<feature type="transmembrane region" description="Helical" evidence="9">
    <location>
        <begin position="155"/>
        <end position="176"/>
    </location>
</feature>
<keyword evidence="5" id="KW-0547">Nucleotide-binding</keyword>
<feature type="domain" description="PAS" evidence="11">
    <location>
        <begin position="195"/>
        <end position="246"/>
    </location>
</feature>
<dbReference type="EC" id="2.7.13.3" evidence="2"/>
<evidence type="ECO:0000259" key="10">
    <source>
        <dbReference type="PROSITE" id="PS50109"/>
    </source>
</evidence>
<dbReference type="GO" id="GO:0005524">
    <property type="term" value="F:ATP binding"/>
    <property type="evidence" value="ECO:0007669"/>
    <property type="project" value="UniProtKB-KW"/>
</dbReference>
<keyword evidence="13" id="KW-1185">Reference proteome</keyword>
<dbReference type="Pfam" id="PF00512">
    <property type="entry name" value="HisKA"/>
    <property type="match status" value="1"/>
</dbReference>
<feature type="transmembrane region" description="Helical" evidence="9">
    <location>
        <begin position="21"/>
        <end position="42"/>
    </location>
</feature>
<evidence type="ECO:0000313" key="13">
    <source>
        <dbReference type="Proteomes" id="UP001161325"/>
    </source>
</evidence>
<gene>
    <name evidence="12" type="primary">pilS</name>
    <name evidence="12" type="ORF">rosag_44040</name>
</gene>
<dbReference type="Gene3D" id="3.30.450.20">
    <property type="entry name" value="PAS domain"/>
    <property type="match status" value="1"/>
</dbReference>
<dbReference type="Pfam" id="PF25323">
    <property type="entry name" value="6TM_PilS"/>
    <property type="match status" value="1"/>
</dbReference>
<keyword evidence="9" id="KW-0812">Transmembrane</keyword>
<dbReference type="RefSeq" id="WP_284352320.1">
    <property type="nucleotide sequence ID" value="NZ_BRXS01000007.1"/>
</dbReference>